<organism evidence="12 13">
    <name type="scientific">Lachancea dasiensis</name>
    <dbReference type="NCBI Taxonomy" id="1072105"/>
    <lineage>
        <taxon>Eukaryota</taxon>
        <taxon>Fungi</taxon>
        <taxon>Dikarya</taxon>
        <taxon>Ascomycota</taxon>
        <taxon>Saccharomycotina</taxon>
        <taxon>Saccharomycetes</taxon>
        <taxon>Saccharomycetales</taxon>
        <taxon>Saccharomycetaceae</taxon>
        <taxon>Lachancea</taxon>
    </lineage>
</organism>
<evidence type="ECO:0000256" key="10">
    <source>
        <dbReference type="RuleBase" id="RU000488"/>
    </source>
</evidence>
<name>A0A1G4ITB8_9SACH</name>
<keyword evidence="13" id="KW-1185">Reference proteome</keyword>
<evidence type="ECO:0000256" key="7">
    <source>
        <dbReference type="ARBA" id="ARBA00023136"/>
    </source>
</evidence>
<dbReference type="GO" id="GO:0007031">
    <property type="term" value="P:peroxisome organization"/>
    <property type="evidence" value="ECO:0007669"/>
    <property type="project" value="EnsemblFungi"/>
</dbReference>
<feature type="repeat" description="Solcar" evidence="9">
    <location>
        <begin position="113"/>
        <end position="199"/>
    </location>
</feature>
<keyword evidence="3 10" id="KW-0813">Transport</keyword>
<keyword evidence="7 9" id="KW-0472">Membrane</keyword>
<dbReference type="AlphaFoldDB" id="A0A1G4ITB8"/>
<feature type="repeat" description="Solcar" evidence="9">
    <location>
        <begin position="1"/>
        <end position="99"/>
    </location>
</feature>
<dbReference type="EMBL" id="LT598456">
    <property type="protein sequence ID" value="SCU80124.1"/>
    <property type="molecule type" value="Genomic_DNA"/>
</dbReference>
<gene>
    <name evidence="12" type="ORF">LADA_0B05182G</name>
</gene>
<evidence type="ECO:0000313" key="12">
    <source>
        <dbReference type="EMBL" id="SCU80124.1"/>
    </source>
</evidence>
<evidence type="ECO:0000256" key="9">
    <source>
        <dbReference type="PROSITE-ProRule" id="PRU00282"/>
    </source>
</evidence>
<dbReference type="PROSITE" id="PS50920">
    <property type="entry name" value="SOLCAR"/>
    <property type="match status" value="3"/>
</dbReference>
<feature type="transmembrane region" description="Helical" evidence="11">
    <location>
        <begin position="75"/>
        <end position="95"/>
    </location>
</feature>
<dbReference type="GO" id="GO:0006635">
    <property type="term" value="P:fatty acid beta-oxidation"/>
    <property type="evidence" value="ECO:0007669"/>
    <property type="project" value="EnsemblFungi"/>
</dbReference>
<keyword evidence="4 9" id="KW-0812">Transmembrane</keyword>
<evidence type="ECO:0000256" key="5">
    <source>
        <dbReference type="ARBA" id="ARBA00022737"/>
    </source>
</evidence>
<sequence>MGPLESAITGAVASTLADTIVYPLDVAKTLIQTQKKRDIETDDKDQHHEVYYKNTLDALLRVVNAKGVCGLYQGLMASTIAGFLQSFSYFFWYSIVRKTFFRFKLLRGKGVQFSTPEELLLGVMAAAISQLFTSPMGVISKRQQTAMSKNGKVGFKDVLKQIYDDQNSITGFWRGLKVSLILTINPSITYASYEKLTQLFISASSARGRTELKDTAAQLSPRQNFILGVASKMISTIITQPLILSKAWLQRTGSQFHSFQEVLIYLYTHEGVLSLWKGLAPQLSKGLLVQGLLLMFKGELIKLMQRLFFRLRLLRNAQPRVRIS</sequence>
<comment type="subcellular location">
    <subcellularLocation>
        <location evidence="1">Peroxisome membrane</location>
        <topology evidence="1">Multi-pass membrane protein</topology>
    </subcellularLocation>
</comment>
<evidence type="ECO:0000256" key="1">
    <source>
        <dbReference type="ARBA" id="ARBA00004585"/>
    </source>
</evidence>
<dbReference type="GO" id="GO:0015217">
    <property type="term" value="F:ADP transmembrane transporter activity"/>
    <property type="evidence" value="ECO:0007669"/>
    <property type="project" value="InterPro"/>
</dbReference>
<proteinExistence type="inferred from homology"/>
<evidence type="ECO:0000256" key="4">
    <source>
        <dbReference type="ARBA" id="ARBA00022692"/>
    </source>
</evidence>
<evidence type="ECO:0000256" key="2">
    <source>
        <dbReference type="ARBA" id="ARBA00006375"/>
    </source>
</evidence>
<dbReference type="InterPro" id="IPR045900">
    <property type="entry name" value="Peroxisomal_Ade_carrier"/>
</dbReference>
<dbReference type="GO" id="GO:0005778">
    <property type="term" value="C:peroxisomal membrane"/>
    <property type="evidence" value="ECO:0007669"/>
    <property type="project" value="UniProtKB-SubCell"/>
</dbReference>
<dbReference type="PANTHER" id="PTHR46650">
    <property type="entry name" value="PEROXISOMAL ADENINE NUCLEOTIDE TRANSPORTER 1"/>
    <property type="match status" value="1"/>
</dbReference>
<evidence type="ECO:0000256" key="11">
    <source>
        <dbReference type="SAM" id="Phobius"/>
    </source>
</evidence>
<keyword evidence="6 11" id="KW-1133">Transmembrane helix</keyword>
<comment type="similarity">
    <text evidence="2 10">Belongs to the mitochondrial carrier (TC 2.A.29) family.</text>
</comment>
<dbReference type="PANTHER" id="PTHR46650:SF1">
    <property type="entry name" value="PEROXISOMAL ADENINE NUCLEOTIDE TRANSPORTER 1"/>
    <property type="match status" value="1"/>
</dbReference>
<dbReference type="GO" id="GO:0005347">
    <property type="term" value="F:ATP transmembrane transporter activity"/>
    <property type="evidence" value="ECO:0007669"/>
    <property type="project" value="InterPro"/>
</dbReference>
<dbReference type="InterPro" id="IPR023395">
    <property type="entry name" value="MCP_dom_sf"/>
</dbReference>
<dbReference type="Gene3D" id="1.50.40.10">
    <property type="entry name" value="Mitochondrial carrier domain"/>
    <property type="match status" value="1"/>
</dbReference>
<accession>A0A1G4ITB8</accession>
<dbReference type="Proteomes" id="UP000190274">
    <property type="component" value="Chromosome B"/>
</dbReference>
<evidence type="ECO:0000313" key="13">
    <source>
        <dbReference type="Proteomes" id="UP000190274"/>
    </source>
</evidence>
<keyword evidence="5" id="KW-0677">Repeat</keyword>
<evidence type="ECO:0000256" key="3">
    <source>
        <dbReference type="ARBA" id="ARBA00022448"/>
    </source>
</evidence>
<dbReference type="SUPFAM" id="SSF103506">
    <property type="entry name" value="Mitochondrial carrier"/>
    <property type="match status" value="1"/>
</dbReference>
<feature type="repeat" description="Solcar" evidence="9">
    <location>
        <begin position="219"/>
        <end position="303"/>
    </location>
</feature>
<dbReference type="OrthoDB" id="446044at2759"/>
<evidence type="ECO:0000256" key="8">
    <source>
        <dbReference type="ARBA" id="ARBA00023140"/>
    </source>
</evidence>
<evidence type="ECO:0000256" key="6">
    <source>
        <dbReference type="ARBA" id="ARBA00022989"/>
    </source>
</evidence>
<dbReference type="Pfam" id="PF00153">
    <property type="entry name" value="Mito_carr"/>
    <property type="match status" value="3"/>
</dbReference>
<keyword evidence="8" id="KW-0576">Peroxisome</keyword>
<dbReference type="STRING" id="1266660.A0A1G4ITB8"/>
<dbReference type="InterPro" id="IPR018108">
    <property type="entry name" value="MCP_transmembrane"/>
</dbReference>
<protein>
    <submittedName>
        <fullName evidence="12">LADA_0B05182g1_1</fullName>
    </submittedName>
</protein>
<reference evidence="13" key="1">
    <citation type="submission" date="2016-03" db="EMBL/GenBank/DDBJ databases">
        <authorList>
            <person name="Devillers H."/>
        </authorList>
    </citation>
    <scope>NUCLEOTIDE SEQUENCE [LARGE SCALE GENOMIC DNA]</scope>
</reference>